<gene>
    <name evidence="4" type="ORF">G3446_19050</name>
</gene>
<dbReference type="RefSeq" id="WP_164454422.1">
    <property type="nucleotide sequence ID" value="NZ_JAAIJQ010000068.1"/>
</dbReference>
<dbReference type="Proteomes" id="UP000483379">
    <property type="component" value="Unassembled WGS sequence"/>
</dbReference>
<evidence type="ECO:0000256" key="1">
    <source>
        <dbReference type="ARBA" id="ARBA00023186"/>
    </source>
</evidence>
<sequence>MRDPYLLLGIAEDADDSAVEAAYLAAIKACPPERDAARFQALRHAYEQLRTQRDRVAHALFDRTPPEPADLLDRAAPVGAPRRPDRALVNSLLRGED</sequence>
<keyword evidence="1" id="KW-0143">Chaperone</keyword>
<feature type="region of interest" description="Disordered" evidence="2">
    <location>
        <begin position="61"/>
        <end position="83"/>
    </location>
</feature>
<evidence type="ECO:0000313" key="5">
    <source>
        <dbReference type="Proteomes" id="UP000483379"/>
    </source>
</evidence>
<evidence type="ECO:0000256" key="2">
    <source>
        <dbReference type="SAM" id="MobiDB-lite"/>
    </source>
</evidence>
<reference evidence="4 5" key="1">
    <citation type="submission" date="2020-02" db="EMBL/GenBank/DDBJ databases">
        <title>Genome sequences of Thiorhodococcus mannitoliphagus and Thiorhodococcus minor, purple sulfur photosynthetic bacteria in the gammaproteobacterial family, Chromatiaceae.</title>
        <authorList>
            <person name="Aviles F.A."/>
            <person name="Meyer T.E."/>
            <person name="Kyndt J.A."/>
        </authorList>
    </citation>
    <scope>NUCLEOTIDE SEQUENCE [LARGE SCALE GENOMIC DNA]</scope>
    <source>
        <strain evidence="4 5">DSM 11518</strain>
    </source>
</reference>
<dbReference type="SUPFAM" id="SSF46565">
    <property type="entry name" value="Chaperone J-domain"/>
    <property type="match status" value="1"/>
</dbReference>
<dbReference type="AlphaFoldDB" id="A0A6M0K2L5"/>
<dbReference type="EMBL" id="JAAIJQ010000068">
    <property type="protein sequence ID" value="NEV63960.1"/>
    <property type="molecule type" value="Genomic_DNA"/>
</dbReference>
<organism evidence="4 5">
    <name type="scientific">Thiorhodococcus minor</name>
    <dbReference type="NCBI Taxonomy" id="57489"/>
    <lineage>
        <taxon>Bacteria</taxon>
        <taxon>Pseudomonadati</taxon>
        <taxon>Pseudomonadota</taxon>
        <taxon>Gammaproteobacteria</taxon>
        <taxon>Chromatiales</taxon>
        <taxon>Chromatiaceae</taxon>
        <taxon>Thiorhodococcus</taxon>
    </lineage>
</organism>
<name>A0A6M0K2L5_9GAMM</name>
<dbReference type="InterPro" id="IPR036869">
    <property type="entry name" value="J_dom_sf"/>
</dbReference>
<dbReference type="Gene3D" id="1.10.287.110">
    <property type="entry name" value="DnaJ domain"/>
    <property type="match status" value="1"/>
</dbReference>
<dbReference type="PROSITE" id="PS50076">
    <property type="entry name" value="DNAJ_2"/>
    <property type="match status" value="1"/>
</dbReference>
<comment type="caution">
    <text evidence="4">The sequence shown here is derived from an EMBL/GenBank/DDBJ whole genome shotgun (WGS) entry which is preliminary data.</text>
</comment>
<evidence type="ECO:0000259" key="3">
    <source>
        <dbReference type="PROSITE" id="PS50076"/>
    </source>
</evidence>
<accession>A0A6M0K2L5</accession>
<dbReference type="InterPro" id="IPR001623">
    <property type="entry name" value="DnaJ_domain"/>
</dbReference>
<evidence type="ECO:0000313" key="4">
    <source>
        <dbReference type="EMBL" id="NEV63960.1"/>
    </source>
</evidence>
<proteinExistence type="predicted"/>
<protein>
    <submittedName>
        <fullName evidence="4">J domain-containing protein</fullName>
    </submittedName>
</protein>
<feature type="domain" description="J" evidence="3">
    <location>
        <begin position="3"/>
        <end position="65"/>
    </location>
</feature>
<keyword evidence="5" id="KW-1185">Reference proteome</keyword>